<evidence type="ECO:0000259" key="3">
    <source>
        <dbReference type="Pfam" id="PF16344"/>
    </source>
</evidence>
<comment type="caution">
    <text evidence="4">The sequence shown here is derived from an EMBL/GenBank/DDBJ whole genome shotgun (WGS) entry which is preliminary data.</text>
</comment>
<dbReference type="AlphaFoldDB" id="A0A5D4H6T3"/>
<feature type="domain" description="Protein FecR C-terminal" evidence="3">
    <location>
        <begin position="339"/>
        <end position="401"/>
    </location>
</feature>
<dbReference type="Gene3D" id="2.60.120.1440">
    <property type="match status" value="1"/>
</dbReference>
<dbReference type="GO" id="GO:0016989">
    <property type="term" value="F:sigma factor antagonist activity"/>
    <property type="evidence" value="ECO:0007669"/>
    <property type="project" value="TreeGrafter"/>
</dbReference>
<dbReference type="Pfam" id="PF04773">
    <property type="entry name" value="FecR"/>
    <property type="match status" value="1"/>
</dbReference>
<protein>
    <submittedName>
        <fullName evidence="4">DUF4974 domain-containing protein</fullName>
    </submittedName>
</protein>
<dbReference type="InterPro" id="IPR032508">
    <property type="entry name" value="FecR_C"/>
</dbReference>
<dbReference type="Pfam" id="PF16344">
    <property type="entry name" value="FecR_C"/>
    <property type="match status" value="1"/>
</dbReference>
<dbReference type="RefSeq" id="WP_148918733.1">
    <property type="nucleotide sequence ID" value="NZ_VTAV01000004.1"/>
</dbReference>
<accession>A0A5D4H6T3</accession>
<dbReference type="Gene3D" id="3.55.50.30">
    <property type="match status" value="1"/>
</dbReference>
<keyword evidence="1" id="KW-0812">Transmembrane</keyword>
<gene>
    <name evidence="4" type="ORF">FXV77_08145</name>
</gene>
<keyword evidence="5" id="KW-1185">Reference proteome</keyword>
<proteinExistence type="predicted"/>
<keyword evidence="1" id="KW-0472">Membrane</keyword>
<dbReference type="FunFam" id="2.60.120.1440:FF:000001">
    <property type="entry name" value="Putative anti-sigma factor"/>
    <property type="match status" value="1"/>
</dbReference>
<reference evidence="4 5" key="1">
    <citation type="submission" date="2019-08" db="EMBL/GenBank/DDBJ databases">
        <title>Phlebobacter frassis gen. nov. sp. nov., a new member of family Sphingobacteriaceae isolated from sand fly rearing media.</title>
        <authorList>
            <person name="Kakumanu M.L."/>
            <person name="Marayati B.F."/>
            <person name="Wada-Katsumata A."/>
            <person name="Wasserberg G."/>
            <person name="Schal C."/>
            <person name="Apperson C.S."/>
            <person name="Ponnusamy L."/>
        </authorList>
    </citation>
    <scope>NUCLEOTIDE SEQUENCE [LARGE SCALE GENOMIC DNA]</scope>
    <source>
        <strain evidence="4 5">SSI9</strain>
    </source>
</reference>
<evidence type="ECO:0000313" key="4">
    <source>
        <dbReference type="EMBL" id="TYR36476.1"/>
    </source>
</evidence>
<dbReference type="Proteomes" id="UP000322362">
    <property type="component" value="Unassembled WGS sequence"/>
</dbReference>
<evidence type="ECO:0000313" key="5">
    <source>
        <dbReference type="Proteomes" id="UP000322362"/>
    </source>
</evidence>
<sequence>MDKERINYLFAKYIDKTASLSERDELMQYIYTAPEEEIVSLLEEAYQFPDLDEEMFTTVQRTKMLGAILPDNNPASFAPEPKKMFFSKRMVLKFTTVAALLLVTMTIGFLFYKDRTKSVDSDLVQQTLGEDILPGENKATLRLANGEMISLNDIPTGNVVEQQGVVVTKTEDGQLLYQVYATDNNAQSMDEVERAYHTITTPKGGQYQVLLPDGTKVWLNAASSLKYPPVFSKIERRVELTGEGYFEVAPNTLSPFIVQTENQSVTVLGTHFNINAYKDTRNTSTTLLEGSVMIDYSSGEKRNSQILKPGQQAVLNGQHRLAVKKVDLSNAVAWKNGLFYFENTPVEQVLAEFARWYNFDFEFEDGVPDINLWGSVYRNVNAAEALEILDYFNLKYRLIKDAKQKSKWKIVVSNL</sequence>
<dbReference type="EMBL" id="VTAV01000004">
    <property type="protein sequence ID" value="TYR36476.1"/>
    <property type="molecule type" value="Genomic_DNA"/>
</dbReference>
<dbReference type="InterPro" id="IPR006860">
    <property type="entry name" value="FecR"/>
</dbReference>
<evidence type="ECO:0000256" key="1">
    <source>
        <dbReference type="SAM" id="Phobius"/>
    </source>
</evidence>
<feature type="domain" description="FecR protein" evidence="2">
    <location>
        <begin position="198"/>
        <end position="292"/>
    </location>
</feature>
<evidence type="ECO:0000259" key="2">
    <source>
        <dbReference type="Pfam" id="PF04773"/>
    </source>
</evidence>
<dbReference type="PANTHER" id="PTHR30273">
    <property type="entry name" value="PERIPLASMIC SIGNAL SENSOR AND SIGMA FACTOR ACTIVATOR FECR-RELATED"/>
    <property type="match status" value="1"/>
</dbReference>
<dbReference type="PANTHER" id="PTHR30273:SF2">
    <property type="entry name" value="PROTEIN FECR"/>
    <property type="match status" value="1"/>
</dbReference>
<feature type="transmembrane region" description="Helical" evidence="1">
    <location>
        <begin position="91"/>
        <end position="112"/>
    </location>
</feature>
<name>A0A5D4H6T3_9SPHI</name>
<organism evidence="4 5">
    <name type="scientific">Sphingobacterium phlebotomi</name>
    <dbReference type="NCBI Taxonomy" id="2605433"/>
    <lineage>
        <taxon>Bacteria</taxon>
        <taxon>Pseudomonadati</taxon>
        <taxon>Bacteroidota</taxon>
        <taxon>Sphingobacteriia</taxon>
        <taxon>Sphingobacteriales</taxon>
        <taxon>Sphingobacteriaceae</taxon>
        <taxon>Sphingobacterium</taxon>
    </lineage>
</organism>
<dbReference type="InterPro" id="IPR012373">
    <property type="entry name" value="Ferrdict_sens_TM"/>
</dbReference>
<keyword evidence="1" id="KW-1133">Transmembrane helix</keyword>